<keyword evidence="1" id="KW-0597">Phosphoprotein</keyword>
<dbReference type="GO" id="GO:0006355">
    <property type="term" value="P:regulation of DNA-templated transcription"/>
    <property type="evidence" value="ECO:0007669"/>
    <property type="project" value="InterPro"/>
</dbReference>
<dbReference type="Gene3D" id="3.40.50.2300">
    <property type="match status" value="1"/>
</dbReference>
<dbReference type="PROSITE" id="PS51755">
    <property type="entry name" value="OMPR_PHOB"/>
    <property type="match status" value="1"/>
</dbReference>
<dbReference type="SMART" id="SM00448">
    <property type="entry name" value="REC"/>
    <property type="match status" value="1"/>
</dbReference>
<dbReference type="EMBL" id="CAFBLR010000051">
    <property type="protein sequence ID" value="CAB4870332.1"/>
    <property type="molecule type" value="Genomic_DNA"/>
</dbReference>
<feature type="domain" description="Response regulatory" evidence="5">
    <location>
        <begin position="10"/>
        <end position="121"/>
    </location>
</feature>
<organism evidence="7">
    <name type="scientific">freshwater metagenome</name>
    <dbReference type="NCBI Taxonomy" id="449393"/>
    <lineage>
        <taxon>unclassified sequences</taxon>
        <taxon>metagenomes</taxon>
        <taxon>ecological metagenomes</taxon>
    </lineage>
</organism>
<evidence type="ECO:0000313" key="8">
    <source>
        <dbReference type="EMBL" id="CAB4761910.1"/>
    </source>
</evidence>
<dbReference type="InterPro" id="IPR039420">
    <property type="entry name" value="WalR-like"/>
</dbReference>
<dbReference type="CDD" id="cd00383">
    <property type="entry name" value="trans_reg_C"/>
    <property type="match status" value="1"/>
</dbReference>
<dbReference type="Pfam" id="PF00486">
    <property type="entry name" value="Trans_reg_C"/>
    <property type="match status" value="1"/>
</dbReference>
<dbReference type="AlphaFoldDB" id="A0A6J6RJ08"/>
<name>A0A6J6RJ08_9ZZZZ</name>
<accession>A0A6J6RJ08</accession>
<evidence type="ECO:0000256" key="2">
    <source>
        <dbReference type="ARBA" id="ARBA00023015"/>
    </source>
</evidence>
<dbReference type="Gene3D" id="1.10.10.10">
    <property type="entry name" value="Winged helix-like DNA-binding domain superfamily/Winged helix DNA-binding domain"/>
    <property type="match status" value="1"/>
</dbReference>
<evidence type="ECO:0000259" key="5">
    <source>
        <dbReference type="PROSITE" id="PS50110"/>
    </source>
</evidence>
<evidence type="ECO:0000313" key="10">
    <source>
        <dbReference type="EMBL" id="CAB5066674.1"/>
    </source>
</evidence>
<dbReference type="InterPro" id="IPR001789">
    <property type="entry name" value="Sig_transdc_resp-reg_receiver"/>
</dbReference>
<evidence type="ECO:0000256" key="4">
    <source>
        <dbReference type="ARBA" id="ARBA00023163"/>
    </source>
</evidence>
<keyword evidence="3" id="KW-0238">DNA-binding</keyword>
<dbReference type="GO" id="GO:0005829">
    <property type="term" value="C:cytosol"/>
    <property type="evidence" value="ECO:0007669"/>
    <property type="project" value="TreeGrafter"/>
</dbReference>
<keyword evidence="4" id="KW-0804">Transcription</keyword>
<keyword evidence="2" id="KW-0805">Transcription regulation</keyword>
<reference evidence="7" key="1">
    <citation type="submission" date="2020-05" db="EMBL/GenBank/DDBJ databases">
        <authorList>
            <person name="Chiriac C."/>
            <person name="Salcher M."/>
            <person name="Ghai R."/>
            <person name="Kavagutti S V."/>
        </authorList>
    </citation>
    <scope>NUCLEOTIDE SEQUENCE</scope>
</reference>
<evidence type="ECO:0000313" key="9">
    <source>
        <dbReference type="EMBL" id="CAB4870332.1"/>
    </source>
</evidence>
<dbReference type="EMBL" id="CAFBQP010000081">
    <property type="protein sequence ID" value="CAB5066674.1"/>
    <property type="molecule type" value="Genomic_DNA"/>
</dbReference>
<dbReference type="SUPFAM" id="SSF52172">
    <property type="entry name" value="CheY-like"/>
    <property type="match status" value="1"/>
</dbReference>
<dbReference type="PROSITE" id="PS50110">
    <property type="entry name" value="RESPONSE_REGULATORY"/>
    <property type="match status" value="1"/>
</dbReference>
<dbReference type="InterPro" id="IPR036388">
    <property type="entry name" value="WH-like_DNA-bd_sf"/>
</dbReference>
<gene>
    <name evidence="7" type="ORF">UFOPK2602_01778</name>
    <name evidence="8" type="ORF">UFOPK2806_01731</name>
    <name evidence="9" type="ORF">UFOPK3417_00708</name>
    <name evidence="10" type="ORF">UFOPK4306_01884</name>
</gene>
<dbReference type="PANTHER" id="PTHR48111:SF4">
    <property type="entry name" value="DNA-BINDING DUAL TRANSCRIPTIONAL REGULATOR OMPR"/>
    <property type="match status" value="1"/>
</dbReference>
<dbReference type="SUPFAM" id="SSF46894">
    <property type="entry name" value="C-terminal effector domain of the bipartite response regulators"/>
    <property type="match status" value="1"/>
</dbReference>
<dbReference type="PANTHER" id="PTHR48111">
    <property type="entry name" value="REGULATOR OF RPOS"/>
    <property type="match status" value="1"/>
</dbReference>
<dbReference type="InterPro" id="IPR016032">
    <property type="entry name" value="Sig_transdc_resp-reg_C-effctor"/>
</dbReference>
<evidence type="ECO:0000256" key="3">
    <source>
        <dbReference type="ARBA" id="ARBA00023125"/>
    </source>
</evidence>
<dbReference type="InterPro" id="IPR001867">
    <property type="entry name" value="OmpR/PhoB-type_DNA-bd"/>
</dbReference>
<dbReference type="GO" id="GO:0000976">
    <property type="term" value="F:transcription cis-regulatory region binding"/>
    <property type="evidence" value="ECO:0007669"/>
    <property type="project" value="TreeGrafter"/>
</dbReference>
<feature type="domain" description="OmpR/PhoB-type" evidence="6">
    <location>
        <begin position="135"/>
        <end position="234"/>
    </location>
</feature>
<protein>
    <submittedName>
        <fullName evidence="7">Unannotated protein</fullName>
    </submittedName>
</protein>
<evidence type="ECO:0000313" key="7">
    <source>
        <dbReference type="EMBL" id="CAB4721618.1"/>
    </source>
</evidence>
<dbReference type="GO" id="GO:0000156">
    <property type="term" value="F:phosphorelay response regulator activity"/>
    <property type="evidence" value="ECO:0007669"/>
    <property type="project" value="TreeGrafter"/>
</dbReference>
<dbReference type="GO" id="GO:0032993">
    <property type="term" value="C:protein-DNA complex"/>
    <property type="evidence" value="ECO:0007669"/>
    <property type="project" value="TreeGrafter"/>
</dbReference>
<dbReference type="SMART" id="SM00862">
    <property type="entry name" value="Trans_reg_C"/>
    <property type="match status" value="1"/>
</dbReference>
<evidence type="ECO:0000256" key="1">
    <source>
        <dbReference type="ARBA" id="ARBA00022553"/>
    </source>
</evidence>
<dbReference type="InterPro" id="IPR011006">
    <property type="entry name" value="CheY-like_superfamily"/>
</dbReference>
<dbReference type="EMBL" id="CAEZXX010000145">
    <property type="protein sequence ID" value="CAB4721618.1"/>
    <property type="molecule type" value="Genomic_DNA"/>
</dbReference>
<proteinExistence type="predicted"/>
<dbReference type="EMBL" id="CAEZYY010000026">
    <property type="protein sequence ID" value="CAB4761910.1"/>
    <property type="molecule type" value="Genomic_DNA"/>
</dbReference>
<sequence>MSNESAADPRTLLVEPDAALRRSWEGVLRGRGHSVMGTGQRDAAELLADSFHPDIIVWNASGNSGELGIRQLRETTDAYIIAVGADLSSETRAILLAAGADAVILHPCSPNEVSAQAAALLRRPRFVTAVPAITGSRRRFGPLEIDVGRREAVVNNRRLTLTRIEFDVLAHLCNHPAEMVSREELIGSVWGPDWDGDTHMVDVHISNLRRKLEQSAPGIPMIQTVRGLGFRLSADIVAEAS</sequence>
<evidence type="ECO:0000259" key="6">
    <source>
        <dbReference type="PROSITE" id="PS51755"/>
    </source>
</evidence>